<dbReference type="Pfam" id="PF10557">
    <property type="entry name" value="Cullin_Nedd8"/>
    <property type="match status" value="1"/>
</dbReference>
<dbReference type="GeneID" id="25730088"/>
<dbReference type="InterPro" id="IPR036388">
    <property type="entry name" value="WH-like_DNA-bd_sf"/>
</dbReference>
<keyword evidence="4" id="KW-1185">Reference proteome</keyword>
<protein>
    <submittedName>
        <fullName evidence="3">Cullin 4</fullName>
    </submittedName>
</protein>
<reference evidence="3 4" key="1">
    <citation type="journal article" date="2013" name="BMC Genomics">
        <title>Reconstruction of the lipid metabolism for the microalga Monoraphidium neglectum from its genome sequence reveals characteristics suitable for biofuel production.</title>
        <authorList>
            <person name="Bogen C."/>
            <person name="Al-Dilaimi A."/>
            <person name="Albersmeier A."/>
            <person name="Wichmann J."/>
            <person name="Grundmann M."/>
            <person name="Rupp O."/>
            <person name="Lauersen K.J."/>
            <person name="Blifernez-Klassen O."/>
            <person name="Kalinowski J."/>
            <person name="Goesmann A."/>
            <person name="Mussgnug J.H."/>
            <person name="Kruse O."/>
        </authorList>
    </citation>
    <scope>NUCLEOTIDE SEQUENCE [LARGE SCALE GENOMIC DNA]</scope>
    <source>
        <strain evidence="3 4">SAG 48.87</strain>
    </source>
</reference>
<sequence>MGGDDKELRRNLMSLCVGKVRASAGAGSGAGAASDCRRGKRSQPWQAAAAAANGRGHAGRRPPHVAAALDEDRRGRAVRLLKKSSKGPEVGEADTFTFNSDFSDPRYRIKVNTIQLKETQEEAQKTQEQVLVDRQHAIDAAIVRIMKTRKQLAHKLLVAEVLGQLKFSLTSSDLKRRIENLIEREFLERDPSDPTLYKYLA</sequence>
<organism evidence="3 4">
    <name type="scientific">Monoraphidium neglectum</name>
    <dbReference type="NCBI Taxonomy" id="145388"/>
    <lineage>
        <taxon>Eukaryota</taxon>
        <taxon>Viridiplantae</taxon>
        <taxon>Chlorophyta</taxon>
        <taxon>core chlorophytes</taxon>
        <taxon>Chlorophyceae</taxon>
        <taxon>CS clade</taxon>
        <taxon>Sphaeropleales</taxon>
        <taxon>Selenastraceae</taxon>
        <taxon>Monoraphidium</taxon>
    </lineage>
</organism>
<feature type="domain" description="Cullin neddylation" evidence="2">
    <location>
        <begin position="130"/>
        <end position="195"/>
    </location>
</feature>
<dbReference type="AlphaFoldDB" id="A0A0D2LK00"/>
<dbReference type="PANTHER" id="PTHR11932">
    <property type="entry name" value="CULLIN"/>
    <property type="match status" value="1"/>
</dbReference>
<feature type="region of interest" description="Disordered" evidence="1">
    <location>
        <begin position="23"/>
        <end position="72"/>
    </location>
</feature>
<dbReference type="Gene3D" id="1.10.10.10">
    <property type="entry name" value="Winged helix-like DNA-binding domain superfamily/Winged helix DNA-binding domain"/>
    <property type="match status" value="1"/>
</dbReference>
<dbReference type="InterPro" id="IPR045093">
    <property type="entry name" value="Cullin"/>
</dbReference>
<evidence type="ECO:0000313" key="4">
    <source>
        <dbReference type="Proteomes" id="UP000054498"/>
    </source>
</evidence>
<dbReference type="FunFam" id="1.10.10.10:FF:000274">
    <property type="entry name" value="Cullin 4B"/>
    <property type="match status" value="1"/>
</dbReference>
<evidence type="ECO:0000313" key="3">
    <source>
        <dbReference type="EMBL" id="KIZ06674.1"/>
    </source>
</evidence>
<name>A0A0D2LK00_9CHLO</name>
<dbReference type="SUPFAM" id="SSF46785">
    <property type="entry name" value="Winged helix' DNA-binding domain"/>
    <property type="match status" value="1"/>
</dbReference>
<dbReference type="RefSeq" id="XP_013905693.1">
    <property type="nucleotide sequence ID" value="XM_014050239.1"/>
</dbReference>
<proteinExistence type="predicted"/>
<dbReference type="InterPro" id="IPR036390">
    <property type="entry name" value="WH_DNA-bd_sf"/>
</dbReference>
<dbReference type="Proteomes" id="UP000054498">
    <property type="component" value="Unassembled WGS sequence"/>
</dbReference>
<accession>A0A0D2LK00</accession>
<dbReference type="KEGG" id="mng:MNEG_1270"/>
<dbReference type="SMART" id="SM00884">
    <property type="entry name" value="Cullin_Nedd8"/>
    <property type="match status" value="1"/>
</dbReference>
<gene>
    <name evidence="3" type="ORF">MNEG_1270</name>
</gene>
<dbReference type="InterPro" id="IPR019559">
    <property type="entry name" value="Cullin_neddylation_domain"/>
</dbReference>
<evidence type="ECO:0000256" key="1">
    <source>
        <dbReference type="SAM" id="MobiDB-lite"/>
    </source>
</evidence>
<evidence type="ECO:0000259" key="2">
    <source>
        <dbReference type="SMART" id="SM00884"/>
    </source>
</evidence>
<dbReference type="STRING" id="145388.A0A0D2LK00"/>
<dbReference type="EMBL" id="KK100343">
    <property type="protein sequence ID" value="KIZ06674.1"/>
    <property type="molecule type" value="Genomic_DNA"/>
</dbReference>
<dbReference type="OrthoDB" id="27073at2759"/>